<feature type="active site" description="Charge relay system" evidence="9">
    <location>
        <position position="576"/>
    </location>
</feature>
<dbReference type="PROSITE" id="PS51892">
    <property type="entry name" value="SUBTILASE"/>
    <property type="match status" value="1"/>
</dbReference>
<dbReference type="PROSITE" id="PS00136">
    <property type="entry name" value="SUBTILASE_ASP"/>
    <property type="match status" value="1"/>
</dbReference>
<dbReference type="EMBL" id="JAENHN010000023">
    <property type="protein sequence ID" value="MBK1810441.1"/>
    <property type="molecule type" value="Genomic_DNA"/>
</dbReference>
<evidence type="ECO:0000259" key="14">
    <source>
        <dbReference type="Pfam" id="PF00082"/>
    </source>
</evidence>
<dbReference type="InterPro" id="IPR022398">
    <property type="entry name" value="Peptidase_S8_His-AS"/>
</dbReference>
<evidence type="ECO:0000313" key="17">
    <source>
        <dbReference type="EMBL" id="MBK1810441.1"/>
    </source>
</evidence>
<evidence type="ECO:0000256" key="3">
    <source>
        <dbReference type="ARBA" id="ARBA00022525"/>
    </source>
</evidence>
<dbReference type="NCBIfam" id="TIGR01167">
    <property type="entry name" value="LPXTG_anchor"/>
    <property type="match status" value="1"/>
</dbReference>
<feature type="domain" description="Peptidase S8/S53" evidence="14">
    <location>
        <begin position="182"/>
        <end position="638"/>
    </location>
</feature>
<evidence type="ECO:0000256" key="5">
    <source>
        <dbReference type="ARBA" id="ARBA00022729"/>
    </source>
</evidence>
<dbReference type="PANTHER" id="PTHR43806:SF65">
    <property type="entry name" value="SERINE PROTEASE APRX"/>
    <property type="match status" value="1"/>
</dbReference>
<dbReference type="InterPro" id="IPR015500">
    <property type="entry name" value="Peptidase_S8_subtilisin-rel"/>
</dbReference>
<evidence type="ECO:0000256" key="10">
    <source>
        <dbReference type="RuleBase" id="RU003355"/>
    </source>
</evidence>
<evidence type="ECO:0000256" key="13">
    <source>
        <dbReference type="SAM" id="Phobius"/>
    </source>
</evidence>
<dbReference type="Gene3D" id="2.60.40.1710">
    <property type="entry name" value="Subtilisin-like superfamily"/>
    <property type="match status" value="1"/>
</dbReference>
<dbReference type="InterPro" id="IPR013783">
    <property type="entry name" value="Ig-like_fold"/>
</dbReference>
<dbReference type="InterPro" id="IPR050131">
    <property type="entry name" value="Peptidase_S8_subtilisin-like"/>
</dbReference>
<dbReference type="Pfam" id="PF09136">
    <property type="entry name" value="Glucodextran_B"/>
    <property type="match status" value="1"/>
</dbReference>
<keyword evidence="5" id="KW-0732">Signal</keyword>
<dbReference type="PROSITE" id="PS00138">
    <property type="entry name" value="SUBTILASE_SER"/>
    <property type="match status" value="1"/>
</dbReference>
<evidence type="ECO:0000256" key="8">
    <source>
        <dbReference type="ARBA" id="ARBA00022825"/>
    </source>
</evidence>
<dbReference type="Gene3D" id="3.50.30.30">
    <property type="match status" value="1"/>
</dbReference>
<keyword evidence="6" id="KW-0677">Repeat</keyword>
<reference evidence="18" key="1">
    <citation type="submission" date="2021-01" db="EMBL/GenBank/DDBJ databases">
        <title>Genome public.</title>
        <authorList>
            <person name="Liu C."/>
            <person name="Sun Q."/>
        </authorList>
    </citation>
    <scope>NUCLEOTIDE SEQUENCE [LARGE SCALE GENOMIC DNA]</scope>
    <source>
        <strain evidence="18">YIM B02505</strain>
    </source>
</reference>
<dbReference type="InterPro" id="IPR010435">
    <property type="entry name" value="C5a/SBT2-like_Fn3"/>
</dbReference>
<evidence type="ECO:0000256" key="4">
    <source>
        <dbReference type="ARBA" id="ARBA00022670"/>
    </source>
</evidence>
<evidence type="ECO:0000256" key="9">
    <source>
        <dbReference type="PROSITE-ProRule" id="PRU01240"/>
    </source>
</evidence>
<dbReference type="Gene3D" id="3.40.50.200">
    <property type="entry name" value="Peptidase S8/S53 domain"/>
    <property type="match status" value="1"/>
</dbReference>
<evidence type="ECO:0000256" key="7">
    <source>
        <dbReference type="ARBA" id="ARBA00022801"/>
    </source>
</evidence>
<feature type="active site" description="Charge relay system" evidence="9">
    <location>
        <position position="249"/>
    </location>
</feature>
<comment type="similarity">
    <text evidence="1 9 10">Belongs to the peptidase S8 family.</text>
</comment>
<feature type="domain" description="PA" evidence="15">
    <location>
        <begin position="431"/>
        <end position="508"/>
    </location>
</feature>
<sequence>MKNRKFLSKTISMIVTLALVIPNGFIKEAKAVENKNIASKDPKAIVAEELKNRLEQRVDKLKGKKQDESVRVVVELYGEAALDKAQKKGLKAAVKSDIQSVKDDQKNLQEKVKSITGNKIRNTFGTVVNGFSIDAKVKDIDAIKKLKGVKDVKVVNVYYPDMNSAKELTEATKVWKDLGLKGEGMVVSIIDTGIDYNHKDMKLTDTSKEKLTNNNIKPGLGKFYTDKVPYGYNFADKNDEVRDTTSSMHGMHVAGIVGANGSEEDIEANNGVKGVAPEAQLLAMKVFSNNPEIKGAFSDDIVAAIEESVNQGADVINMSLGSTASFQEDDDPEQVAIKRAVDAGTVVVVSAGNSEYSTAPYKLPEMTDTGLVGSPGLAKDALQVASYENTTVTLSAISLLDGSRAKSGYTTSEVAPSKVLDSAKEFEIVDCGIGQVSDFKQDVKGKVALIKRGSLDFVTKKKNAQDKGAAAVIVYNHEAGGDAYINMQTDNSITIPGVFVTNTDGNKLAALAKSGGKVKFGNERIVTSNTNSGDFSDFTSWGPTPNLDFKPQISGPGGNIFSTVNNNDYEVMSGTSMASPHVAGSEALIVEALKKANPNLKGRDLVDLAKNTAVNTAVIEMDKQHPTIPYSPRRQGAGMIQTEKAINNKVTVTNDGNSYVALKQIGNQVEFDLTLKNYGDKATTYDLENYGGVLTEQGNATTTMSYDVKVDGATVTFDKSSVNVPANGTAVVKAKLSIPKAISTNRFVEGFIKLNSSEVPSLVIPFMGYYGDWGAEKIIENMIYDNKATQLPSEQSYPLTNIGAEYGILGQVGIDEDKNPIMDKDFIAISPNDDMNFDNFIPYLYFLRNAKNVDVDLEDANGSTIGKLANQKNITRKVFSETDAKNQPVGQMGEIYDQLSWDGKLYDATTGERKAVTDGQYYLNIKAVVDFDGAKPQDYKVPIKVDTTAPVITLASAKQNGEAKAGKVPYHITLNVQDMLLSSEAPILVVNGEKTAAENLQVKDGKYDFDISLNTNNVNDVFVGIQDFVYNVGMNEFKVTVGDAGPVTFYDNRFTKGFDTNLNTYTLSGQVNTELKSFKIAGKDVKIAEDGTFAVELKLNEGVNVIPLYAEDASGKAIMNYSTKINCDSVAPIINLQTPAVNGDGLIVTNQDKITLKGSVEDNGWGYKFEINGEPVLNVNVDGKTGPEVNKKEFAKDLSVKDGDIISLKATDTLGNVTENKISIKIDKVAPNVTLSGVTDGGVYNKAVTPKVTSDKKVNLTVLLDDKQYNGEPIEAEGKHVLKVKAVDEAGNVSEATVAFEIDKTAPKLSIKGVEDGKLYNVDVTPTLDTEEGVTVKALLDGKDYDLKTVTAEGKHVLEVTAVDKAGNQSTAKVSFEIDKTAPIFTVKDVESGKTYLDTVNPKITVDDKDATVNLLLDGKAYDGKTAIDVEGDHIIAGTAVDKIGNKANLEIKFAVKKSVKIDKNDNGSINVSVRKPLDKDGNNVITTDASNTASFVIENTEAMKEGKGSLTLNVGANSINLPFAAFDSTLIKNSSKVTINATVEDGASLTKGLKAVSKIFKFEAIVDDNGNKTTVHKFSNEAEATITITLSDNELKGLDKSKLAIFYYNEETKKFEEMSTKVDGNKVTFKTPHFSQYILAEKQATTNTGSGNSNSGTNSNTGGTNGSTSTNGGASSTSTPATIVKTGSVIDSNILIVFGILAIAGGAVIIRRKRLN</sequence>
<keyword evidence="13" id="KW-0472">Membrane</keyword>
<keyword evidence="18" id="KW-1185">Reference proteome</keyword>
<dbReference type="Proteomes" id="UP000596739">
    <property type="component" value="Unassembled WGS sequence"/>
</dbReference>
<dbReference type="InterPro" id="IPR023828">
    <property type="entry name" value="Peptidase_S8_Ser-AS"/>
</dbReference>
<dbReference type="CDD" id="cd02133">
    <property type="entry name" value="PA_C5a_like"/>
    <property type="match status" value="1"/>
</dbReference>
<keyword evidence="8 9" id="KW-0720">Serine protease</keyword>
<evidence type="ECO:0000256" key="1">
    <source>
        <dbReference type="ARBA" id="ARBA00011073"/>
    </source>
</evidence>
<dbReference type="InterPro" id="IPR003137">
    <property type="entry name" value="PA_domain"/>
</dbReference>
<dbReference type="InterPro" id="IPR000209">
    <property type="entry name" value="Peptidase_S8/S53_dom"/>
</dbReference>
<gene>
    <name evidence="17" type="ORF">JHL18_07300</name>
</gene>
<protein>
    <submittedName>
        <fullName evidence="17">S8 family serine peptidase</fullName>
    </submittedName>
</protein>
<feature type="active site" description="Charge relay system" evidence="9">
    <location>
        <position position="191"/>
    </location>
</feature>
<keyword evidence="7 9" id="KW-0378">Hydrolase</keyword>
<dbReference type="RefSeq" id="WP_200267619.1">
    <property type="nucleotide sequence ID" value="NZ_JAENHN010000023.1"/>
</dbReference>
<dbReference type="SUPFAM" id="SSF52025">
    <property type="entry name" value="PA domain"/>
    <property type="match status" value="1"/>
</dbReference>
<dbReference type="PROSITE" id="PS00137">
    <property type="entry name" value="SUBTILASE_HIS"/>
    <property type="match status" value="1"/>
</dbReference>
<accession>A0ABS1EM45</accession>
<feature type="domain" description="C5a peptidase/Subtilisin-like protease SBT2-like Fn3-like" evidence="16">
    <location>
        <begin position="660"/>
        <end position="767"/>
    </location>
</feature>
<keyword evidence="13" id="KW-1133">Transmembrane helix</keyword>
<dbReference type="SUPFAM" id="SSF52743">
    <property type="entry name" value="Subtilisin-like"/>
    <property type="match status" value="1"/>
</dbReference>
<keyword evidence="4 9" id="KW-0645">Protease</keyword>
<evidence type="ECO:0000256" key="11">
    <source>
        <dbReference type="SAM" id="Coils"/>
    </source>
</evidence>
<evidence type="ECO:0000256" key="2">
    <source>
        <dbReference type="ARBA" id="ARBA00022512"/>
    </source>
</evidence>
<keyword evidence="13" id="KW-0812">Transmembrane</keyword>
<dbReference type="InterPro" id="IPR046450">
    <property type="entry name" value="PA_dom_sf"/>
</dbReference>
<keyword evidence="2" id="KW-0134">Cell wall</keyword>
<dbReference type="Gene3D" id="2.60.40.10">
    <property type="entry name" value="Immunoglobulins"/>
    <property type="match status" value="3"/>
</dbReference>
<dbReference type="InterPro" id="IPR036852">
    <property type="entry name" value="Peptidase_S8/S53_dom_sf"/>
</dbReference>
<dbReference type="Pfam" id="PF06280">
    <property type="entry name" value="fn3_5"/>
    <property type="match status" value="1"/>
</dbReference>
<name>A0ABS1EM45_9CLOT</name>
<dbReference type="InterPro" id="IPR023827">
    <property type="entry name" value="Peptidase_S8_Asp-AS"/>
</dbReference>
<evidence type="ECO:0000256" key="6">
    <source>
        <dbReference type="ARBA" id="ARBA00022737"/>
    </source>
</evidence>
<keyword evidence="3" id="KW-0964">Secreted</keyword>
<evidence type="ECO:0000259" key="15">
    <source>
        <dbReference type="Pfam" id="PF02225"/>
    </source>
</evidence>
<feature type="region of interest" description="Disordered" evidence="12">
    <location>
        <begin position="1646"/>
        <end position="1679"/>
    </location>
</feature>
<feature type="transmembrane region" description="Helical" evidence="13">
    <location>
        <begin position="1693"/>
        <end position="1711"/>
    </location>
</feature>
<keyword evidence="11" id="KW-0175">Coiled coil</keyword>
<dbReference type="Pfam" id="PF00082">
    <property type="entry name" value="Peptidase_S8"/>
    <property type="match status" value="1"/>
</dbReference>
<evidence type="ECO:0000256" key="12">
    <source>
        <dbReference type="SAM" id="MobiDB-lite"/>
    </source>
</evidence>
<dbReference type="PANTHER" id="PTHR43806">
    <property type="entry name" value="PEPTIDASE S8"/>
    <property type="match status" value="1"/>
</dbReference>
<comment type="caution">
    <text evidence="17">The sequence shown here is derived from an EMBL/GenBank/DDBJ whole genome shotgun (WGS) entry which is preliminary data.</text>
</comment>
<proteinExistence type="inferred from homology"/>
<evidence type="ECO:0000313" key="18">
    <source>
        <dbReference type="Proteomes" id="UP000596739"/>
    </source>
</evidence>
<dbReference type="PRINTS" id="PR00723">
    <property type="entry name" value="SUBTILISIN"/>
</dbReference>
<organism evidence="17 18">
    <name type="scientific">Clostridium yunnanense</name>
    <dbReference type="NCBI Taxonomy" id="2800325"/>
    <lineage>
        <taxon>Bacteria</taxon>
        <taxon>Bacillati</taxon>
        <taxon>Bacillota</taxon>
        <taxon>Clostridia</taxon>
        <taxon>Eubacteriales</taxon>
        <taxon>Clostridiaceae</taxon>
        <taxon>Clostridium</taxon>
    </lineage>
</organism>
<dbReference type="Pfam" id="PF02225">
    <property type="entry name" value="PA"/>
    <property type="match status" value="1"/>
</dbReference>
<dbReference type="CDD" id="cd07475">
    <property type="entry name" value="Peptidases_S8_C5a_Peptidase"/>
    <property type="match status" value="1"/>
</dbReference>
<feature type="coiled-coil region" evidence="11">
    <location>
        <begin position="44"/>
        <end position="118"/>
    </location>
</feature>
<dbReference type="InterPro" id="IPR034216">
    <property type="entry name" value="C5a_Peptidase"/>
</dbReference>
<evidence type="ECO:0000259" key="16">
    <source>
        <dbReference type="Pfam" id="PF06280"/>
    </source>
</evidence>